<dbReference type="AlphaFoldDB" id="A0A8J3IQL2"/>
<sequence>MPLNMSLEEQIGQVLVAGFPGPTPSPEIIDLIQRHHVGNIILFSRNIQNAQQLRRLTSELQRIAREAGHRHPLLIGIDQENGSVRRLGSDATIFPGNMALGAIGSEQMAYKIASAGGHELLELGVNLNFAPVVDVNNNPANPVIGNRSFGEDPQQVARLGSSAVKGWQDAGVIACLKHFPGHGDTAVDSHLALPILPYALQRLEEVELVPFQSGIAAGAAMIMSAHISFPAITHDEALPATLSPAILRGLLRDQLGFKGVIISDCLEMKAISEGVGIARGSVLALLAGIDLVLISHLYERQRAGINAIKAALDSGELPHELLQQAVERVIQLKQRYLSWEDQTPPQAHLQWVGNVAHQQLSEQAYALSTTLVRNQQGLIPLQLQSKQRLAIVYPVKQAWTEVADRKLAIDDLVQQVQQRHANVSVHPFKVQSDDLQDLLNQVREADIVLAITVNANLDPQQTALMQALVQSGQPVIGLAVHNPYDLIAFPQLGTYLASYEYTPPALTAAVHVIFGEREAQGHLPVSLPGIS</sequence>
<accession>A0A8J3IQL2</accession>
<dbReference type="PANTHER" id="PTHR30480">
    <property type="entry name" value="BETA-HEXOSAMINIDASE-RELATED"/>
    <property type="match status" value="1"/>
</dbReference>
<dbReference type="InterPro" id="IPR036962">
    <property type="entry name" value="Glyco_hydro_3_N_sf"/>
</dbReference>
<dbReference type="Gene3D" id="3.40.50.1700">
    <property type="entry name" value="Glycoside hydrolase family 3 C-terminal domain"/>
    <property type="match status" value="1"/>
</dbReference>
<dbReference type="GO" id="GO:0009254">
    <property type="term" value="P:peptidoglycan turnover"/>
    <property type="evidence" value="ECO:0007669"/>
    <property type="project" value="TreeGrafter"/>
</dbReference>
<protein>
    <submittedName>
        <fullName evidence="6">Beta-glucosidase</fullName>
    </submittedName>
</protein>
<dbReference type="PRINTS" id="PR00133">
    <property type="entry name" value="GLHYDRLASE3"/>
</dbReference>
<feature type="domain" description="Glycoside hydrolase family 3 C-terminal" evidence="5">
    <location>
        <begin position="370"/>
        <end position="528"/>
    </location>
</feature>
<dbReference type="InterPro" id="IPR002772">
    <property type="entry name" value="Glyco_hydro_3_C"/>
</dbReference>
<keyword evidence="2" id="KW-0378">Hydrolase</keyword>
<evidence type="ECO:0000256" key="1">
    <source>
        <dbReference type="ARBA" id="ARBA00005336"/>
    </source>
</evidence>
<feature type="domain" description="Glycoside hydrolase family 3 N-terminal" evidence="4">
    <location>
        <begin position="7"/>
        <end position="332"/>
    </location>
</feature>
<dbReference type="Pfam" id="PF01915">
    <property type="entry name" value="Glyco_hydro_3_C"/>
    <property type="match status" value="1"/>
</dbReference>
<dbReference type="EMBL" id="BNJK01000001">
    <property type="protein sequence ID" value="GHO95070.1"/>
    <property type="molecule type" value="Genomic_DNA"/>
</dbReference>
<keyword evidence="7" id="KW-1185">Reference proteome</keyword>
<dbReference type="InterPro" id="IPR017853">
    <property type="entry name" value="GH"/>
</dbReference>
<comment type="similarity">
    <text evidence="1">Belongs to the glycosyl hydrolase 3 family.</text>
</comment>
<dbReference type="Gene3D" id="3.20.20.300">
    <property type="entry name" value="Glycoside hydrolase, family 3, N-terminal domain"/>
    <property type="match status" value="1"/>
</dbReference>
<dbReference type="SUPFAM" id="SSF51445">
    <property type="entry name" value="(Trans)glycosidases"/>
    <property type="match status" value="1"/>
</dbReference>
<keyword evidence="3" id="KW-0326">Glycosidase</keyword>
<dbReference type="Pfam" id="PF00933">
    <property type="entry name" value="Glyco_hydro_3"/>
    <property type="match status" value="1"/>
</dbReference>
<dbReference type="PANTHER" id="PTHR30480:SF16">
    <property type="entry name" value="GLYCOSIDE HYDROLASE FAMILY 3 DOMAIN PROTEIN"/>
    <property type="match status" value="1"/>
</dbReference>
<dbReference type="RefSeq" id="WP_220205773.1">
    <property type="nucleotide sequence ID" value="NZ_BNJK01000001.1"/>
</dbReference>
<evidence type="ECO:0000256" key="3">
    <source>
        <dbReference type="ARBA" id="ARBA00023295"/>
    </source>
</evidence>
<name>A0A8J3IQL2_9CHLR</name>
<proteinExistence type="inferred from homology"/>
<gene>
    <name evidence="6" type="ORF">KSF_051180</name>
</gene>
<dbReference type="NCBIfam" id="NF003740">
    <property type="entry name" value="PRK05337.1"/>
    <property type="match status" value="1"/>
</dbReference>
<reference evidence="6" key="1">
    <citation type="submission" date="2020-10" db="EMBL/GenBank/DDBJ databases">
        <title>Taxonomic study of unclassified bacteria belonging to the class Ktedonobacteria.</title>
        <authorList>
            <person name="Yabe S."/>
            <person name="Wang C.M."/>
            <person name="Zheng Y."/>
            <person name="Sakai Y."/>
            <person name="Cavaletti L."/>
            <person name="Monciardini P."/>
            <person name="Donadio S."/>
        </authorList>
    </citation>
    <scope>NUCLEOTIDE SEQUENCE</scope>
    <source>
        <strain evidence="6">ID150040</strain>
    </source>
</reference>
<dbReference type="GO" id="GO:0004553">
    <property type="term" value="F:hydrolase activity, hydrolyzing O-glycosyl compounds"/>
    <property type="evidence" value="ECO:0007669"/>
    <property type="project" value="InterPro"/>
</dbReference>
<evidence type="ECO:0000313" key="6">
    <source>
        <dbReference type="EMBL" id="GHO95070.1"/>
    </source>
</evidence>
<evidence type="ECO:0000313" key="7">
    <source>
        <dbReference type="Proteomes" id="UP000597444"/>
    </source>
</evidence>
<evidence type="ECO:0000256" key="2">
    <source>
        <dbReference type="ARBA" id="ARBA00022801"/>
    </source>
</evidence>
<comment type="caution">
    <text evidence="6">The sequence shown here is derived from an EMBL/GenBank/DDBJ whole genome shotgun (WGS) entry which is preliminary data.</text>
</comment>
<dbReference type="Proteomes" id="UP000597444">
    <property type="component" value="Unassembled WGS sequence"/>
</dbReference>
<dbReference type="InterPro" id="IPR050226">
    <property type="entry name" value="NagZ_Beta-hexosaminidase"/>
</dbReference>
<dbReference type="GO" id="GO:0005975">
    <property type="term" value="P:carbohydrate metabolic process"/>
    <property type="evidence" value="ECO:0007669"/>
    <property type="project" value="InterPro"/>
</dbReference>
<evidence type="ECO:0000259" key="5">
    <source>
        <dbReference type="Pfam" id="PF01915"/>
    </source>
</evidence>
<organism evidence="6 7">
    <name type="scientific">Reticulibacter mediterranei</name>
    <dbReference type="NCBI Taxonomy" id="2778369"/>
    <lineage>
        <taxon>Bacteria</taxon>
        <taxon>Bacillati</taxon>
        <taxon>Chloroflexota</taxon>
        <taxon>Ktedonobacteria</taxon>
        <taxon>Ktedonobacterales</taxon>
        <taxon>Reticulibacteraceae</taxon>
        <taxon>Reticulibacter</taxon>
    </lineage>
</organism>
<dbReference type="InterPro" id="IPR001764">
    <property type="entry name" value="Glyco_hydro_3_N"/>
</dbReference>
<dbReference type="InterPro" id="IPR036881">
    <property type="entry name" value="Glyco_hydro_3_C_sf"/>
</dbReference>
<evidence type="ECO:0000259" key="4">
    <source>
        <dbReference type="Pfam" id="PF00933"/>
    </source>
</evidence>